<feature type="compositionally biased region" description="Basic and acidic residues" evidence="1">
    <location>
        <begin position="24"/>
        <end position="35"/>
    </location>
</feature>
<feature type="region of interest" description="Disordered" evidence="1">
    <location>
        <begin position="1"/>
        <end position="100"/>
    </location>
</feature>
<feature type="non-terminal residue" evidence="2">
    <location>
        <position position="1"/>
    </location>
</feature>
<dbReference type="AlphaFoldDB" id="W1XZN4"/>
<organism evidence="2">
    <name type="scientific">human gut metagenome</name>
    <dbReference type="NCBI Taxonomy" id="408170"/>
    <lineage>
        <taxon>unclassified sequences</taxon>
        <taxon>metagenomes</taxon>
        <taxon>organismal metagenomes</taxon>
    </lineage>
</organism>
<feature type="compositionally biased region" description="Polar residues" evidence="1">
    <location>
        <begin position="10"/>
        <end position="23"/>
    </location>
</feature>
<reference evidence="2" key="1">
    <citation type="submission" date="2013-12" db="EMBL/GenBank/DDBJ databases">
        <title>A Varibaculum cambriense genome reconstructed from a premature infant gut community with otherwise low bacterial novelty that shifts toward anaerobic metabolism during the third week of life.</title>
        <authorList>
            <person name="Brown C.T."/>
            <person name="Sharon I."/>
            <person name="Thomas B.C."/>
            <person name="Castelle C.J."/>
            <person name="Morowitz M.J."/>
            <person name="Banfield J.F."/>
        </authorList>
    </citation>
    <scope>NUCLEOTIDE SEQUENCE</scope>
</reference>
<feature type="compositionally biased region" description="Basic and acidic residues" evidence="1">
    <location>
        <begin position="47"/>
        <end position="65"/>
    </location>
</feature>
<proteinExistence type="predicted"/>
<comment type="caution">
    <text evidence="2">The sequence shown here is derived from an EMBL/GenBank/DDBJ whole genome shotgun (WGS) entry which is preliminary data.</text>
</comment>
<feature type="non-terminal residue" evidence="2">
    <location>
        <position position="100"/>
    </location>
</feature>
<accession>W1XZN4</accession>
<dbReference type="EMBL" id="AZMM01010707">
    <property type="protein sequence ID" value="ETJ34880.1"/>
    <property type="molecule type" value="Genomic_DNA"/>
</dbReference>
<evidence type="ECO:0000313" key="2">
    <source>
        <dbReference type="EMBL" id="ETJ34880.1"/>
    </source>
</evidence>
<protein>
    <submittedName>
        <fullName evidence="2">Alpha-L-fucosidase</fullName>
    </submittedName>
</protein>
<sequence length="100" mass="11304">AADGIEVKENQASVSETTVQVNTKVEEPTQEDKENQPSTENQTSTELADKEVKPEKETPQIHHQSETNAVVEPSENKESEKPELPMTKQENYQLHYDQPT</sequence>
<feature type="compositionally biased region" description="Basic and acidic residues" evidence="1">
    <location>
        <begin position="74"/>
        <end position="83"/>
    </location>
</feature>
<gene>
    <name evidence="2" type="ORF">Q604_UNBC10707G0001</name>
</gene>
<name>W1XZN4_9ZZZZ</name>
<feature type="compositionally biased region" description="Polar residues" evidence="1">
    <location>
        <begin position="36"/>
        <end position="46"/>
    </location>
</feature>
<evidence type="ECO:0000256" key="1">
    <source>
        <dbReference type="SAM" id="MobiDB-lite"/>
    </source>
</evidence>